<organism evidence="9 11">
    <name type="scientific">Clostridium tepidum</name>
    <dbReference type="NCBI Taxonomy" id="1962263"/>
    <lineage>
        <taxon>Bacteria</taxon>
        <taxon>Bacillati</taxon>
        <taxon>Bacillota</taxon>
        <taxon>Clostridia</taxon>
        <taxon>Eubacteriales</taxon>
        <taxon>Clostridiaceae</taxon>
        <taxon>Clostridium</taxon>
    </lineage>
</organism>
<evidence type="ECO:0000313" key="8">
    <source>
        <dbReference type="EMBL" id="OOO63298.1"/>
    </source>
</evidence>
<comment type="caution">
    <text evidence="9">The sequence shown here is derived from an EMBL/GenBank/DDBJ whole genome shotgun (WGS) entry which is preliminary data.</text>
</comment>
<dbReference type="CDD" id="cd01560">
    <property type="entry name" value="Thr-synth_2"/>
    <property type="match status" value="1"/>
</dbReference>
<keyword evidence="3 5" id="KW-0663">Pyridoxal phosphate</keyword>
<dbReference type="Gene3D" id="3.40.50.1100">
    <property type="match status" value="2"/>
</dbReference>
<dbReference type="SUPFAM" id="SSF53686">
    <property type="entry name" value="Tryptophan synthase beta subunit-like PLP-dependent enzymes"/>
    <property type="match status" value="1"/>
</dbReference>
<dbReference type="Pfam" id="PF00291">
    <property type="entry name" value="PALP"/>
    <property type="match status" value="1"/>
</dbReference>
<evidence type="ECO:0000256" key="1">
    <source>
        <dbReference type="ARBA" id="ARBA00001933"/>
    </source>
</evidence>
<proteinExistence type="inferred from homology"/>
<evidence type="ECO:0000313" key="9">
    <source>
        <dbReference type="EMBL" id="OOO68594.1"/>
    </source>
</evidence>
<reference evidence="9 11" key="2">
    <citation type="submission" date="2016-12" db="EMBL/GenBank/DDBJ databases">
        <title>Clostridium tepidum sp. nov., a close relative of Clostridium sporogenes and Clostridium botulinum Group I.</title>
        <authorList>
            <person name="Dobritsa A.P."/>
            <person name="Kutumbaka K.K."/>
            <person name="Werner K."/>
            <person name="Wiedmann M."/>
            <person name="Asmus A."/>
            <person name="Samadpour M."/>
        </authorList>
    </citation>
    <scope>NUCLEOTIDE SEQUENCE [LARGE SCALE GENOMIC DNA]</scope>
    <source>
        <strain evidence="9 11">IEH 97212</strain>
    </source>
</reference>
<dbReference type="InterPro" id="IPR004450">
    <property type="entry name" value="Thr_synthase-like"/>
</dbReference>
<feature type="modified residue" description="N6-(pyridoxal phosphate)lysine" evidence="5">
    <location>
        <position position="110"/>
    </location>
</feature>
<evidence type="ECO:0000256" key="3">
    <source>
        <dbReference type="ARBA" id="ARBA00022898"/>
    </source>
</evidence>
<dbReference type="GO" id="GO:0005737">
    <property type="term" value="C:cytoplasm"/>
    <property type="evidence" value="ECO:0007669"/>
    <property type="project" value="TreeGrafter"/>
</dbReference>
<dbReference type="PANTHER" id="PTHR43515:SF1">
    <property type="entry name" value="THREONINE SYNTHASE-LIKE 1"/>
    <property type="match status" value="1"/>
</dbReference>
<dbReference type="PANTHER" id="PTHR43515">
    <property type="entry name" value="THREONINE SYNTHASE-LIKE 1"/>
    <property type="match status" value="1"/>
</dbReference>
<dbReference type="Pfam" id="PF14821">
    <property type="entry name" value="Thr_synth_N"/>
    <property type="match status" value="1"/>
</dbReference>
<dbReference type="AlphaFoldDB" id="A0A1S9IE54"/>
<dbReference type="GO" id="GO:0004795">
    <property type="term" value="F:threonine synthase activity"/>
    <property type="evidence" value="ECO:0007669"/>
    <property type="project" value="UniProtKB-UniRule"/>
</dbReference>
<evidence type="ECO:0000313" key="11">
    <source>
        <dbReference type="Proteomes" id="UP000190256"/>
    </source>
</evidence>
<evidence type="ECO:0000256" key="2">
    <source>
        <dbReference type="ARBA" id="ARBA00005517"/>
    </source>
</evidence>
<feature type="domain" description="Threonine synthase N-terminal" evidence="7">
    <location>
        <begin position="3"/>
        <end position="78"/>
    </location>
</feature>
<dbReference type="Gene3D" id="3.90.1380.10">
    <property type="entry name" value="Threonine synthase, N-terminal domain"/>
    <property type="match status" value="1"/>
</dbReference>
<evidence type="ECO:0000259" key="7">
    <source>
        <dbReference type="Pfam" id="PF14821"/>
    </source>
</evidence>
<feature type="domain" description="Tryptophan synthase beta chain-like PALP" evidence="6">
    <location>
        <begin position="96"/>
        <end position="420"/>
    </location>
</feature>
<dbReference type="Proteomes" id="UP000190206">
    <property type="component" value="Unassembled WGS sequence"/>
</dbReference>
<dbReference type="GO" id="GO:0009088">
    <property type="term" value="P:threonine biosynthetic process"/>
    <property type="evidence" value="ECO:0007669"/>
    <property type="project" value="UniProtKB-UniRule"/>
</dbReference>
<dbReference type="InterPro" id="IPR029144">
    <property type="entry name" value="Thr_synth_N"/>
</dbReference>
<dbReference type="OrthoDB" id="9763107at2"/>
<gene>
    <name evidence="8" type="ORF">BS637_02600</name>
    <name evidence="9" type="ORF">BS638_04665</name>
</gene>
<evidence type="ECO:0000256" key="4">
    <source>
        <dbReference type="NCBIfam" id="TIGR00260"/>
    </source>
</evidence>
<evidence type="ECO:0000313" key="10">
    <source>
        <dbReference type="Proteomes" id="UP000190206"/>
    </source>
</evidence>
<dbReference type="EMBL" id="MRAE01000007">
    <property type="protein sequence ID" value="OOO68594.1"/>
    <property type="molecule type" value="Genomic_DNA"/>
</dbReference>
<comment type="similarity">
    <text evidence="2">Belongs to the threonine synthase family.</text>
</comment>
<dbReference type="InterPro" id="IPR001926">
    <property type="entry name" value="TrpB-like_PALP"/>
</dbReference>
<name>A0A1S9IE54_9CLOT</name>
<sequence length="493" mass="55958">MFYKSTRGEGKNVKASEAIIRGIAEDGGLYVPEEFPRIDKSFKELSNMDYKELAFYIMKKYFDDFDEKELKDCIDKAYDSKFQHPLIAPLNHKAGTYFLELYHGRTLAFKDMALSILPHLLKTSSKKLNITKDIVILTATSGDTGKAALEGFDSVEGTKIVVFYPKDGVSEIQKRQMVTQEGKNTLVVGIEGNFDDAQSGVKEIFNNKNFNKLLQEKGHRLSSANSINIGRLVPQIVYYVYSYVNLVKEKKIIDGESINIVVPTGNFGNILAAFYAKNMGIPVQKLICASNENKVLTDFINTGIYDRNRKFSVTNSPSMDILISSNLERFLYEISGKDSCLIKNIMTELKEKGKYEITEEMKKNLDILYGDFSDEDDTLRTIEKVYESSGYLIDTHTAVAYKVYEKYKKETKDNKVTIIASTASPFKFIKSINEVLNIGDENASDFELINLFSHKLNLKFPKVLKGLEEKEICHKVSCKKDEMKKVIENFLGI</sequence>
<evidence type="ECO:0000259" key="6">
    <source>
        <dbReference type="Pfam" id="PF00291"/>
    </source>
</evidence>
<dbReference type="STRING" id="1962263.BS637_02600"/>
<dbReference type="InterPro" id="IPR036052">
    <property type="entry name" value="TrpB-like_PALP_sf"/>
</dbReference>
<dbReference type="NCBIfam" id="TIGR00260">
    <property type="entry name" value="thrC"/>
    <property type="match status" value="1"/>
</dbReference>
<keyword evidence="10" id="KW-1185">Reference proteome</keyword>
<protein>
    <recommendedName>
        <fullName evidence="4">Threonine synthase</fullName>
        <ecNumber evidence="4">4.2.3.1</ecNumber>
    </recommendedName>
</protein>
<accession>A0A1S9IE54</accession>
<comment type="cofactor">
    <cofactor evidence="1 5">
        <name>pyridoxal 5'-phosphate</name>
        <dbReference type="ChEBI" id="CHEBI:597326"/>
    </cofactor>
</comment>
<dbReference type="RefSeq" id="WP_078022941.1">
    <property type="nucleotide sequence ID" value="NZ_JADPGM010000001.1"/>
</dbReference>
<reference evidence="8 10" key="1">
    <citation type="submission" date="2016-12" db="EMBL/GenBank/DDBJ databases">
        <title>Clostridium tepidum sp. nov., a close relative of Clostridium sporogenes and Clostridium botulinum Group I.</title>
        <authorList>
            <person name="Dobritsa A.P."/>
            <person name="Kutumbaka K."/>
            <person name="Werner K."/>
            <person name="Samadpour M."/>
        </authorList>
    </citation>
    <scope>NUCLEOTIDE SEQUENCE [LARGE SCALE GENOMIC DNA]</scope>
    <source>
        <strain evidence="8 10">PE</strain>
    </source>
</reference>
<evidence type="ECO:0000256" key="5">
    <source>
        <dbReference type="PIRSR" id="PIRSR604450-51"/>
    </source>
</evidence>
<dbReference type="EC" id="4.2.3.1" evidence="4"/>
<dbReference type="InterPro" id="IPR037158">
    <property type="entry name" value="Thr_synth_N_sf"/>
</dbReference>
<dbReference type="Proteomes" id="UP000190256">
    <property type="component" value="Unassembled WGS sequence"/>
</dbReference>
<dbReference type="EMBL" id="MRAD01000002">
    <property type="protein sequence ID" value="OOO63298.1"/>
    <property type="molecule type" value="Genomic_DNA"/>
</dbReference>